<name>A0A7G5GT70_9BACT</name>
<dbReference type="AlphaFoldDB" id="A0A7G5GT70"/>
<dbReference type="Pfam" id="PF20613">
    <property type="entry name" value="HipA_2"/>
    <property type="match status" value="1"/>
</dbReference>
<dbReference type="EMBL" id="CP059732">
    <property type="protein sequence ID" value="QMW02062.1"/>
    <property type="molecule type" value="Genomic_DNA"/>
</dbReference>
<dbReference type="RefSeq" id="WP_182459335.1">
    <property type="nucleotide sequence ID" value="NZ_CP059732.1"/>
</dbReference>
<dbReference type="KEGG" id="sfol:H3H32_29680"/>
<sequence>MHTCRTRTLIEEVPTDGHSPMKFLCDDGNLYYCKYRIRSNAIELDFLAYEVISHTILRTLNLPTPDVALVEVQAGSYRPDQLLANRRFIKPGIICFGSRALSHADLVRQTEAICSTRAFKRLLNPTDLIRLAVFDLWTDNIDRGRAFEGGYNYNLLRVPHEGKIQFVAFDNAFTFGGENGLRIFNPDWPLLPQNRLFNSPYYKAVVKHITPSRRFTVANDCLSLCYERGKQAIYTAFASLPPSWGTPPSLRARMVDFLLNDQRRIAIQTLLNQSIPF</sequence>
<evidence type="ECO:0000259" key="1">
    <source>
        <dbReference type="Pfam" id="PF20613"/>
    </source>
</evidence>
<keyword evidence="3" id="KW-1185">Reference proteome</keyword>
<dbReference type="Proteomes" id="UP000515369">
    <property type="component" value="Chromosome"/>
</dbReference>
<dbReference type="InterPro" id="IPR046748">
    <property type="entry name" value="HipA_2"/>
</dbReference>
<accession>A0A7G5GT70</accession>
<organism evidence="2 3">
    <name type="scientific">Spirosoma foliorum</name>
    <dbReference type="NCBI Taxonomy" id="2710596"/>
    <lineage>
        <taxon>Bacteria</taxon>
        <taxon>Pseudomonadati</taxon>
        <taxon>Bacteroidota</taxon>
        <taxon>Cytophagia</taxon>
        <taxon>Cytophagales</taxon>
        <taxon>Cytophagaceae</taxon>
        <taxon>Spirosoma</taxon>
    </lineage>
</organism>
<proteinExistence type="predicted"/>
<evidence type="ECO:0000313" key="3">
    <source>
        <dbReference type="Proteomes" id="UP000515369"/>
    </source>
</evidence>
<feature type="domain" description="HipA-like kinase" evidence="1">
    <location>
        <begin position="24"/>
        <end position="193"/>
    </location>
</feature>
<reference evidence="2 3" key="1">
    <citation type="submission" date="2020-07" db="EMBL/GenBank/DDBJ databases">
        <title>Spirosoma foliorum sp. nov., isolated from the leaves on the Nejang mountain Korea, Republic of.</title>
        <authorList>
            <person name="Ho H."/>
            <person name="Lee Y.-J."/>
            <person name="Nurcahyanto D.-A."/>
            <person name="Kim S.-G."/>
        </authorList>
    </citation>
    <scope>NUCLEOTIDE SEQUENCE [LARGE SCALE GENOMIC DNA]</scope>
    <source>
        <strain evidence="2 3">PL0136</strain>
    </source>
</reference>
<evidence type="ECO:0000313" key="2">
    <source>
        <dbReference type="EMBL" id="QMW02062.1"/>
    </source>
</evidence>
<protein>
    <recommendedName>
        <fullName evidence="1">HipA-like kinase domain-containing protein</fullName>
    </recommendedName>
</protein>
<gene>
    <name evidence="2" type="ORF">H3H32_29680</name>
</gene>